<accession>A0ABV4UG03</accession>
<dbReference type="EMBL" id="JBEUWX010000002">
    <property type="protein sequence ID" value="MFA9950193.1"/>
    <property type="molecule type" value="Genomic_DNA"/>
</dbReference>
<comment type="caution">
    <text evidence="1">The sequence shown here is derived from an EMBL/GenBank/DDBJ whole genome shotgun (WGS) entry which is preliminary data.</text>
</comment>
<sequence>MCGLCGIFGESADWSQGAAQAEAGQSADPVARRRVRTQRIALLNRLLRPLHLTVSDWQGSQYQIGSATGKTLLADNLSQIWAAVQTLAGKPYDPLIL</sequence>
<dbReference type="RefSeq" id="WP_418891264.1">
    <property type="nucleotide sequence ID" value="NZ_JBEUWX010000002.1"/>
</dbReference>
<reference evidence="2" key="1">
    <citation type="submission" date="2024-06" db="EMBL/GenBank/DDBJ databases">
        <title>Radixoralia hellwigii gen. nov., sp nov., isolated from a root canal in the human oral cavity.</title>
        <authorList>
            <person name="Bartsch S."/>
            <person name="Wittmer A."/>
            <person name="Schulz A.-K."/>
            <person name="Neumann-Schaal M."/>
            <person name="Wolf J."/>
            <person name="Gronow S."/>
            <person name="Tennert C."/>
            <person name="Haecker G."/>
            <person name="Cieplik F."/>
            <person name="Al-Ahmad A."/>
        </authorList>
    </citation>
    <scope>NUCLEOTIDE SEQUENCE [LARGE SCALE GENOMIC DNA]</scope>
    <source>
        <strain evidence="2">Wk13</strain>
    </source>
</reference>
<proteinExistence type="predicted"/>
<keyword evidence="2" id="KW-1185">Reference proteome</keyword>
<dbReference type="Proteomes" id="UP001574673">
    <property type="component" value="Unassembled WGS sequence"/>
</dbReference>
<gene>
    <name evidence="1" type="ORF">ABCS64_07660</name>
</gene>
<evidence type="ECO:0000313" key="2">
    <source>
        <dbReference type="Proteomes" id="UP001574673"/>
    </source>
</evidence>
<protein>
    <submittedName>
        <fullName evidence="1">Uncharacterized protein</fullName>
    </submittedName>
</protein>
<organism evidence="1 2">
    <name type="scientific">Dentiradicibacter hellwigii</name>
    <dbReference type="NCBI Taxonomy" id="3149053"/>
    <lineage>
        <taxon>Bacteria</taxon>
        <taxon>Pseudomonadati</taxon>
        <taxon>Pseudomonadota</taxon>
        <taxon>Betaproteobacteria</taxon>
        <taxon>Rhodocyclales</taxon>
        <taxon>Rhodocyclaceae</taxon>
        <taxon>Dentiradicibacter</taxon>
    </lineage>
</organism>
<evidence type="ECO:0000313" key="1">
    <source>
        <dbReference type="EMBL" id="MFA9950193.1"/>
    </source>
</evidence>
<name>A0ABV4UG03_9RHOO</name>